<comment type="cofactor">
    <cofactor evidence="1">
        <name>Zn(2+)</name>
        <dbReference type="ChEBI" id="CHEBI:29105"/>
    </cofactor>
</comment>
<evidence type="ECO:0000259" key="10">
    <source>
        <dbReference type="Pfam" id="PF05649"/>
    </source>
</evidence>
<organism evidence="11 12">
    <name type="scientific">Corynebacterium efficiens (strain DSM 44549 / YS-314 / AJ 12310 / JCM 11189 / NBRC 100395)</name>
    <dbReference type="NCBI Taxonomy" id="196164"/>
    <lineage>
        <taxon>Bacteria</taxon>
        <taxon>Bacillati</taxon>
        <taxon>Actinomycetota</taxon>
        <taxon>Actinomycetes</taxon>
        <taxon>Mycobacteriales</taxon>
        <taxon>Corynebacteriaceae</taxon>
        <taxon>Corynebacterium</taxon>
    </lineage>
</organism>
<protein>
    <submittedName>
        <fullName evidence="11">Putative endopeptidase</fullName>
    </submittedName>
</protein>
<dbReference type="SUPFAM" id="SSF55486">
    <property type="entry name" value="Metalloproteases ('zincins'), catalytic domain"/>
    <property type="match status" value="1"/>
</dbReference>
<dbReference type="Pfam" id="PF05649">
    <property type="entry name" value="Peptidase_M13_N"/>
    <property type="match status" value="1"/>
</dbReference>
<dbReference type="GO" id="GO:0016485">
    <property type="term" value="P:protein processing"/>
    <property type="evidence" value="ECO:0007669"/>
    <property type="project" value="TreeGrafter"/>
</dbReference>
<dbReference type="GO" id="GO:0005886">
    <property type="term" value="C:plasma membrane"/>
    <property type="evidence" value="ECO:0007669"/>
    <property type="project" value="TreeGrafter"/>
</dbReference>
<evidence type="ECO:0000313" key="12">
    <source>
        <dbReference type="Proteomes" id="UP000001409"/>
    </source>
</evidence>
<keyword evidence="5" id="KW-0378">Hydrolase</keyword>
<evidence type="ECO:0000256" key="5">
    <source>
        <dbReference type="ARBA" id="ARBA00022801"/>
    </source>
</evidence>
<dbReference type="Proteomes" id="UP000001409">
    <property type="component" value="Chromosome"/>
</dbReference>
<dbReference type="KEGG" id="cef:CE0152"/>
<sequence length="715" mass="79954">MLAGGAVPADNVHGFAPPHHRTTAPPHRCTAAIPPSHRPTRPDTAPRDTGQHRRRSRRRPVAGELSRVGCMKDLYRYVNGPWLDSHIIPDDRAVDGTFHKLRDDAEEDVHEIVKEDEGRAGAIYASFMDTDAINDLGVKAIDPDLDRLSVANIDEFTTVLGELDREGVGAPIGYWVEKDSSSDESIAYILQSGLGLPDEAYYREPAHQETLSAYGEHVARMLGFLHPTRLSGLDAQTAAKRVIALEKDIARGHWNVVKTRDAVATYNPTEFDQLPRRVRSLLLGSRLPEVRLVNMMPSYAEHLDKLFSADRLADWQLWATWHILRSRAGLLSEEIAQANFDFYGTTLSGATEQKDRWKRAVALAERFVGEEIGQRFVEKHFPASSKAEMLTLVDYLVAAYRERISNLVWMTPATRERALEKLEKFNAKIGYPEKWRSYEGLEFSAGGADLVDNVRRGSAFLHDYELGKIGKPADRDEWVTTPQTVNAFYNPVVNDITFPAAILRPPFFDPEADAAENFGAIGAVIGHEIGHGFDDQGSQYDGDGNLNSWWTDEDRTEFNKLTERLIEQFNGLVPAVLKKHNIETDGVNGAFTVGENIGDLGGLGIAVVAYRKYLEDQGLTFETSPRAPFAADGAEPDLANREFNGLQRLFLAWARVWRTAIRPEMAVQYLAIDPHSPAEFRCNTIAGNVAEFYEAFDVVEGSPVYIRPEDRIAIW</sequence>
<comment type="similarity">
    <text evidence="2">Belongs to the peptidase M13 family.</text>
</comment>
<dbReference type="InterPro" id="IPR008753">
    <property type="entry name" value="Peptidase_M13_N"/>
</dbReference>
<evidence type="ECO:0000256" key="2">
    <source>
        <dbReference type="ARBA" id="ARBA00007357"/>
    </source>
</evidence>
<dbReference type="eggNOG" id="COG3590">
    <property type="taxonomic scope" value="Bacteria"/>
</dbReference>
<dbReference type="GO" id="GO:0004222">
    <property type="term" value="F:metalloendopeptidase activity"/>
    <property type="evidence" value="ECO:0007669"/>
    <property type="project" value="InterPro"/>
</dbReference>
<dbReference type="PROSITE" id="PS51885">
    <property type="entry name" value="NEPRILYSIN"/>
    <property type="match status" value="1"/>
</dbReference>
<dbReference type="PANTHER" id="PTHR11733">
    <property type="entry name" value="ZINC METALLOPROTEASE FAMILY M13 NEPRILYSIN-RELATED"/>
    <property type="match status" value="1"/>
</dbReference>
<evidence type="ECO:0000256" key="4">
    <source>
        <dbReference type="ARBA" id="ARBA00022723"/>
    </source>
</evidence>
<feature type="domain" description="Peptidase M13 N-terminal" evidence="10">
    <location>
        <begin position="72"/>
        <end position="432"/>
    </location>
</feature>
<keyword evidence="7" id="KW-0482">Metalloprotease</keyword>
<keyword evidence="12" id="KW-1185">Reference proteome</keyword>
<evidence type="ECO:0000259" key="9">
    <source>
        <dbReference type="Pfam" id="PF01431"/>
    </source>
</evidence>
<dbReference type="InterPro" id="IPR000718">
    <property type="entry name" value="Peptidase_M13"/>
</dbReference>
<proteinExistence type="inferred from homology"/>
<dbReference type="Pfam" id="PF01431">
    <property type="entry name" value="Peptidase_M13"/>
    <property type="match status" value="1"/>
</dbReference>
<dbReference type="Gene3D" id="1.10.1380.10">
    <property type="entry name" value="Neutral endopeptidase , domain2"/>
    <property type="match status" value="1"/>
</dbReference>
<dbReference type="CDD" id="cd08662">
    <property type="entry name" value="M13"/>
    <property type="match status" value="1"/>
</dbReference>
<dbReference type="EMBL" id="BA000035">
    <property type="protein sequence ID" value="BAC16962.1"/>
    <property type="molecule type" value="Genomic_DNA"/>
</dbReference>
<evidence type="ECO:0000256" key="8">
    <source>
        <dbReference type="SAM" id="MobiDB-lite"/>
    </source>
</evidence>
<reference evidence="11 12" key="1">
    <citation type="journal article" date="2003" name="Genome Res.">
        <title>Comparative complete genome sequence analysis of the amino acid replacements responsible for the thermostability of Corynebacterium efficiens.</title>
        <authorList>
            <person name="Nishio Y."/>
            <person name="Nakamura Y."/>
            <person name="Kawarabayasi Y."/>
            <person name="Usuda Y."/>
            <person name="Kimura E."/>
            <person name="Sugimoto S."/>
            <person name="Matsui K."/>
            <person name="Yamagishi A."/>
            <person name="Kikuchi H."/>
            <person name="Ikeo K."/>
            <person name="Gojobori T."/>
        </authorList>
    </citation>
    <scope>NUCLEOTIDE SEQUENCE [LARGE SCALE GENOMIC DNA]</scope>
    <source>
        <strain evidence="12">DSM 44549 / YS-314 / AJ 12310 / JCM 11189 / NBRC 100395</strain>
    </source>
</reference>
<feature type="region of interest" description="Disordered" evidence="8">
    <location>
        <begin position="1"/>
        <end position="63"/>
    </location>
</feature>
<keyword evidence="4" id="KW-0479">Metal-binding</keyword>
<dbReference type="GO" id="GO:0046872">
    <property type="term" value="F:metal ion binding"/>
    <property type="evidence" value="ECO:0007669"/>
    <property type="project" value="UniProtKB-KW"/>
</dbReference>
<feature type="domain" description="Peptidase M13 C-terminal" evidence="9">
    <location>
        <begin position="486"/>
        <end position="711"/>
    </location>
</feature>
<evidence type="ECO:0000256" key="6">
    <source>
        <dbReference type="ARBA" id="ARBA00022833"/>
    </source>
</evidence>
<keyword evidence="3" id="KW-0645">Protease</keyword>
<dbReference type="InterPro" id="IPR024079">
    <property type="entry name" value="MetalloPept_cat_dom_sf"/>
</dbReference>
<dbReference type="AlphaFoldDB" id="Q8FU69"/>
<dbReference type="HOGENOM" id="CLU_006187_7_2_11"/>
<dbReference type="InterPro" id="IPR042089">
    <property type="entry name" value="Peptidase_M13_dom_2"/>
</dbReference>
<feature type="compositionally biased region" description="Basic and acidic residues" evidence="8">
    <location>
        <begin position="40"/>
        <end position="51"/>
    </location>
</feature>
<evidence type="ECO:0000256" key="7">
    <source>
        <dbReference type="ARBA" id="ARBA00023049"/>
    </source>
</evidence>
<dbReference type="STRING" id="196164.gene:10740542"/>
<evidence type="ECO:0000256" key="1">
    <source>
        <dbReference type="ARBA" id="ARBA00001947"/>
    </source>
</evidence>
<keyword evidence="6" id="KW-0862">Zinc</keyword>
<dbReference type="Gene3D" id="3.40.390.10">
    <property type="entry name" value="Collagenase (Catalytic Domain)"/>
    <property type="match status" value="1"/>
</dbReference>
<accession>Q8FU69</accession>
<evidence type="ECO:0000313" key="11">
    <source>
        <dbReference type="EMBL" id="BAC16962.1"/>
    </source>
</evidence>
<dbReference type="PANTHER" id="PTHR11733:SF167">
    <property type="entry name" value="FI17812P1-RELATED"/>
    <property type="match status" value="1"/>
</dbReference>
<evidence type="ECO:0000256" key="3">
    <source>
        <dbReference type="ARBA" id="ARBA00022670"/>
    </source>
</evidence>
<dbReference type="InterPro" id="IPR018497">
    <property type="entry name" value="Peptidase_M13_C"/>
</dbReference>
<name>Q8FU69_COREF</name>
<dbReference type="PRINTS" id="PR00786">
    <property type="entry name" value="NEPRILYSIN"/>
</dbReference>